<protein>
    <submittedName>
        <fullName evidence="1">Uncharacterized protein</fullName>
    </submittedName>
</protein>
<sequence length="202" mass="23053">MAANLTEVVFDLRGQTDFSERGKTFWNASELELKFSFEREWINAVRWAKRRPNYGMGKMNSGLEEVCGNKLELCGPLVDGYLLEIGEQIASKLSRSKATSLVGPVVIFIPWQIFLFSPARFEGQDVLRKRHFSQQPKSKGKLSSVYKGRSAVVVSKNTPFVVEYNLKSQKAMVTFYIQRYTAEDFVFDKSLQSLMNKQGNIN</sequence>
<comment type="caution">
    <text evidence="1">The sequence shown here is derived from an EMBL/GenBank/DDBJ whole genome shotgun (WGS) entry which is preliminary data.</text>
</comment>
<dbReference type="AlphaFoldDB" id="A0AAU9Y1H0"/>
<dbReference type="EMBL" id="CALNXJ010000084">
    <property type="protein sequence ID" value="CAH3162295.1"/>
    <property type="molecule type" value="Genomic_DNA"/>
</dbReference>
<reference evidence="1 2" key="1">
    <citation type="submission" date="2022-05" db="EMBL/GenBank/DDBJ databases">
        <authorList>
            <consortium name="Genoscope - CEA"/>
            <person name="William W."/>
        </authorList>
    </citation>
    <scope>NUCLEOTIDE SEQUENCE [LARGE SCALE GENOMIC DNA]</scope>
</reference>
<proteinExistence type="predicted"/>
<keyword evidence="2" id="KW-1185">Reference proteome</keyword>
<dbReference type="Proteomes" id="UP001159428">
    <property type="component" value="Unassembled WGS sequence"/>
</dbReference>
<gene>
    <name evidence="1" type="ORF">PMEA_00034173</name>
</gene>
<evidence type="ECO:0000313" key="1">
    <source>
        <dbReference type="EMBL" id="CAH3162295.1"/>
    </source>
</evidence>
<evidence type="ECO:0000313" key="2">
    <source>
        <dbReference type="Proteomes" id="UP001159428"/>
    </source>
</evidence>
<name>A0AAU9Y1H0_9CNID</name>
<organism evidence="1 2">
    <name type="scientific">Pocillopora meandrina</name>
    <dbReference type="NCBI Taxonomy" id="46732"/>
    <lineage>
        <taxon>Eukaryota</taxon>
        <taxon>Metazoa</taxon>
        <taxon>Cnidaria</taxon>
        <taxon>Anthozoa</taxon>
        <taxon>Hexacorallia</taxon>
        <taxon>Scleractinia</taxon>
        <taxon>Astrocoeniina</taxon>
        <taxon>Pocilloporidae</taxon>
        <taxon>Pocillopora</taxon>
    </lineage>
</organism>
<accession>A0AAU9Y1H0</accession>